<dbReference type="RefSeq" id="WP_079604038.1">
    <property type="nucleotide sequence ID" value="NZ_LT670817.1"/>
</dbReference>
<gene>
    <name evidence="3" type="ORF">SAMN05443248_5418</name>
</gene>
<dbReference type="OrthoDB" id="8201432at2"/>
<dbReference type="Proteomes" id="UP000189796">
    <property type="component" value="Chromosome I"/>
</dbReference>
<protein>
    <recommendedName>
        <fullName evidence="5">Phage integrase family protein</fullName>
    </recommendedName>
</protein>
<sequence>MVVKVRLEGLNIVKSRGRWYVYRRSNGEVLMKGFEGTREALLQQLGEPAFMQAYNRPRTRARAASTFAADTLGGLVHWFTNGDIDRKDAAKAETGGDAGDAKAGYPKWKKLAQATRKDYLAAFEYLRDEFDVLLSGITTTDLYELRDECAQRKWPRFADKMISALSSMFSQGVKRRGRGLTSNPCLGMDKAHDADPNANREWFADELPAALAHAPMEVKIPLMLARYGGLRGQSIVVAGWKQYKPDELTGMAFRFMTRKNKQSVYSPAMQELQDFLAGVSRSSPLIAVRDDGTVWASEKEMQTRVSHFLRDLEREGLIGAGTTLHGLRVSYAAWWKRTGGATNSEIADLLGDKSERMGAHYTRHVEAEANVIRAFQRVKREA</sequence>
<dbReference type="InterPro" id="IPR010998">
    <property type="entry name" value="Integrase_recombinase_N"/>
</dbReference>
<evidence type="ECO:0000256" key="1">
    <source>
        <dbReference type="ARBA" id="ARBA00023125"/>
    </source>
</evidence>
<reference evidence="3 4" key="1">
    <citation type="submission" date="2016-11" db="EMBL/GenBank/DDBJ databases">
        <authorList>
            <person name="Jaros S."/>
            <person name="Januszkiewicz K."/>
            <person name="Wedrychowicz H."/>
        </authorList>
    </citation>
    <scope>NUCLEOTIDE SEQUENCE [LARGE SCALE GENOMIC DNA]</scope>
    <source>
        <strain evidence="3 4">GAS138</strain>
    </source>
</reference>
<proteinExistence type="predicted"/>
<evidence type="ECO:0000313" key="4">
    <source>
        <dbReference type="Proteomes" id="UP000189796"/>
    </source>
</evidence>
<name>A0A1M5UFG0_9BRAD</name>
<dbReference type="GO" id="GO:0006310">
    <property type="term" value="P:DNA recombination"/>
    <property type="evidence" value="ECO:0007669"/>
    <property type="project" value="UniProtKB-KW"/>
</dbReference>
<dbReference type="InterPro" id="IPR013762">
    <property type="entry name" value="Integrase-like_cat_sf"/>
</dbReference>
<dbReference type="GO" id="GO:0015074">
    <property type="term" value="P:DNA integration"/>
    <property type="evidence" value="ECO:0007669"/>
    <property type="project" value="InterPro"/>
</dbReference>
<evidence type="ECO:0000256" key="2">
    <source>
        <dbReference type="ARBA" id="ARBA00023172"/>
    </source>
</evidence>
<dbReference type="Gene3D" id="1.10.150.130">
    <property type="match status" value="1"/>
</dbReference>
<accession>A0A1M5UFG0</accession>
<dbReference type="SUPFAM" id="SSF56349">
    <property type="entry name" value="DNA breaking-rejoining enzymes"/>
    <property type="match status" value="1"/>
</dbReference>
<dbReference type="InterPro" id="IPR011010">
    <property type="entry name" value="DNA_brk_join_enz"/>
</dbReference>
<dbReference type="GO" id="GO:0003677">
    <property type="term" value="F:DNA binding"/>
    <property type="evidence" value="ECO:0007669"/>
    <property type="project" value="UniProtKB-KW"/>
</dbReference>
<organism evidence="3 4">
    <name type="scientific">Bradyrhizobium erythrophlei</name>
    <dbReference type="NCBI Taxonomy" id="1437360"/>
    <lineage>
        <taxon>Bacteria</taxon>
        <taxon>Pseudomonadati</taxon>
        <taxon>Pseudomonadota</taxon>
        <taxon>Alphaproteobacteria</taxon>
        <taxon>Hyphomicrobiales</taxon>
        <taxon>Nitrobacteraceae</taxon>
        <taxon>Bradyrhizobium</taxon>
    </lineage>
</organism>
<evidence type="ECO:0008006" key="5">
    <source>
        <dbReference type="Google" id="ProtNLM"/>
    </source>
</evidence>
<keyword evidence="2" id="KW-0233">DNA recombination</keyword>
<dbReference type="AlphaFoldDB" id="A0A1M5UFG0"/>
<dbReference type="Gene3D" id="1.10.443.10">
    <property type="entry name" value="Intergrase catalytic core"/>
    <property type="match status" value="1"/>
</dbReference>
<dbReference type="EMBL" id="LT670817">
    <property type="protein sequence ID" value="SHH61709.1"/>
    <property type="molecule type" value="Genomic_DNA"/>
</dbReference>
<evidence type="ECO:0000313" key="3">
    <source>
        <dbReference type="EMBL" id="SHH61709.1"/>
    </source>
</evidence>
<keyword evidence="1" id="KW-0238">DNA-binding</keyword>